<comment type="caution">
    <text evidence="1">The sequence shown here is derived from an EMBL/GenBank/DDBJ whole genome shotgun (WGS) entry which is preliminary data.</text>
</comment>
<evidence type="ECO:0000313" key="1">
    <source>
        <dbReference type="EMBL" id="KUG24555.1"/>
    </source>
</evidence>
<organism evidence="1">
    <name type="scientific">hydrocarbon metagenome</name>
    <dbReference type="NCBI Taxonomy" id="938273"/>
    <lineage>
        <taxon>unclassified sequences</taxon>
        <taxon>metagenomes</taxon>
        <taxon>ecological metagenomes</taxon>
    </lineage>
</organism>
<dbReference type="AlphaFoldDB" id="A0A0W8FUK0"/>
<dbReference type="EMBL" id="LNQE01000844">
    <property type="protein sequence ID" value="KUG24555.1"/>
    <property type="molecule type" value="Genomic_DNA"/>
</dbReference>
<proteinExistence type="predicted"/>
<sequence length="122" mass="13726">MARMSRDSFAKATGAFGRTAEELEKDSNADKVPEKNCGVCKHYLENTYASDGRGTCSTLKDGSDITSDPPVFVLDGKNGYMLRILTDASKCKYFEKMEFIDHDGTECSDPMYRRSMRQLQDK</sequence>
<name>A0A0W8FUK0_9ZZZZ</name>
<reference evidence="1" key="1">
    <citation type="journal article" date="2015" name="Proc. Natl. Acad. Sci. U.S.A.">
        <title>Networks of energetic and metabolic interactions define dynamics in microbial communities.</title>
        <authorList>
            <person name="Embree M."/>
            <person name="Liu J.K."/>
            <person name="Al-Bassam M.M."/>
            <person name="Zengler K."/>
        </authorList>
    </citation>
    <scope>NUCLEOTIDE SEQUENCE</scope>
</reference>
<protein>
    <submittedName>
        <fullName evidence="1">Uncharacterized protein</fullName>
    </submittedName>
</protein>
<accession>A0A0W8FUK0</accession>
<gene>
    <name evidence="1" type="ORF">ASZ90_005667</name>
</gene>